<evidence type="ECO:0000256" key="1">
    <source>
        <dbReference type="ARBA" id="ARBA00001946"/>
    </source>
</evidence>
<keyword evidence="2" id="KW-0378">Hydrolase</keyword>
<gene>
    <name evidence="5" type="ORF">METZ01_LOCUS251603</name>
</gene>
<reference evidence="5" key="1">
    <citation type="submission" date="2018-05" db="EMBL/GenBank/DDBJ databases">
        <authorList>
            <person name="Lanie J.A."/>
            <person name="Ng W.-L."/>
            <person name="Kazmierczak K.M."/>
            <person name="Andrzejewski T.M."/>
            <person name="Davidsen T.M."/>
            <person name="Wayne K.J."/>
            <person name="Tettelin H."/>
            <person name="Glass J.I."/>
            <person name="Rusch D."/>
            <person name="Podicherti R."/>
            <person name="Tsui H.-C.T."/>
            <person name="Winkler M.E."/>
        </authorList>
    </citation>
    <scope>NUCLEOTIDE SEQUENCE</scope>
</reference>
<comment type="cofactor">
    <cofactor evidence="1">
        <name>Mg(2+)</name>
        <dbReference type="ChEBI" id="CHEBI:18420"/>
    </cofactor>
</comment>
<dbReference type="InterPro" id="IPR020084">
    <property type="entry name" value="NUDIX_hydrolase_CS"/>
</dbReference>
<feature type="domain" description="Nudix hydrolase" evidence="4">
    <location>
        <begin position="7"/>
        <end position="147"/>
    </location>
</feature>
<dbReference type="InterPro" id="IPR015797">
    <property type="entry name" value="NUDIX_hydrolase-like_dom_sf"/>
</dbReference>
<sequence>MPESAVTRDFTATTFVVRNDVLFLLWHNKIETWLPPGGHIHAGELPEQAAVREVREESGLEVRLIKAGDGGQTWGPVKVLHQPVCILLEDIEPGHQHIDLIYFAVTVDEAPAEVNLREAREGRWVDKATLAQAEDIHEDIRLLGLRALAAAEGP</sequence>
<dbReference type="AlphaFoldDB" id="A0A382IHJ3"/>
<name>A0A382IHJ3_9ZZZZ</name>
<dbReference type="Gene3D" id="3.90.79.10">
    <property type="entry name" value="Nucleoside Triphosphate Pyrophosphohydrolase"/>
    <property type="match status" value="1"/>
</dbReference>
<dbReference type="InterPro" id="IPR020476">
    <property type="entry name" value="Nudix_hydrolase"/>
</dbReference>
<dbReference type="PANTHER" id="PTHR43046">
    <property type="entry name" value="GDP-MANNOSE MANNOSYL HYDROLASE"/>
    <property type="match status" value="1"/>
</dbReference>
<dbReference type="InterPro" id="IPR000086">
    <property type="entry name" value="NUDIX_hydrolase_dom"/>
</dbReference>
<dbReference type="EMBL" id="UINC01067255">
    <property type="protein sequence ID" value="SVB98749.1"/>
    <property type="molecule type" value="Genomic_DNA"/>
</dbReference>
<accession>A0A382IHJ3</accession>
<proteinExistence type="predicted"/>
<evidence type="ECO:0000313" key="5">
    <source>
        <dbReference type="EMBL" id="SVB98749.1"/>
    </source>
</evidence>
<organism evidence="5">
    <name type="scientific">marine metagenome</name>
    <dbReference type="NCBI Taxonomy" id="408172"/>
    <lineage>
        <taxon>unclassified sequences</taxon>
        <taxon>metagenomes</taxon>
        <taxon>ecological metagenomes</taxon>
    </lineage>
</organism>
<dbReference type="PROSITE" id="PS00893">
    <property type="entry name" value="NUDIX_BOX"/>
    <property type="match status" value="1"/>
</dbReference>
<dbReference type="PANTHER" id="PTHR43046:SF12">
    <property type="entry name" value="GDP-MANNOSE MANNOSYL HYDROLASE"/>
    <property type="match status" value="1"/>
</dbReference>
<protein>
    <recommendedName>
        <fullName evidence="4">Nudix hydrolase domain-containing protein</fullName>
    </recommendedName>
</protein>
<evidence type="ECO:0000256" key="3">
    <source>
        <dbReference type="ARBA" id="ARBA00022842"/>
    </source>
</evidence>
<keyword evidence="3" id="KW-0460">Magnesium</keyword>
<evidence type="ECO:0000256" key="2">
    <source>
        <dbReference type="ARBA" id="ARBA00022801"/>
    </source>
</evidence>
<dbReference type="PRINTS" id="PR00502">
    <property type="entry name" value="NUDIXFAMILY"/>
</dbReference>
<dbReference type="CDD" id="cd03674">
    <property type="entry name" value="NUDIX_Hydrolase"/>
    <property type="match status" value="1"/>
</dbReference>
<evidence type="ECO:0000259" key="4">
    <source>
        <dbReference type="PROSITE" id="PS51462"/>
    </source>
</evidence>
<dbReference type="Pfam" id="PF00293">
    <property type="entry name" value="NUDIX"/>
    <property type="match status" value="1"/>
</dbReference>
<dbReference type="GO" id="GO:0016787">
    <property type="term" value="F:hydrolase activity"/>
    <property type="evidence" value="ECO:0007669"/>
    <property type="project" value="UniProtKB-KW"/>
</dbReference>
<dbReference type="PROSITE" id="PS51462">
    <property type="entry name" value="NUDIX"/>
    <property type="match status" value="1"/>
</dbReference>
<dbReference type="SUPFAM" id="SSF55811">
    <property type="entry name" value="Nudix"/>
    <property type="match status" value="1"/>
</dbReference>